<dbReference type="PANTHER" id="PTHR47926:SF375">
    <property type="entry name" value="PENTATRICOPEPTIDE REPEAT-CONTAINING PROTEIN"/>
    <property type="match status" value="1"/>
</dbReference>
<dbReference type="FunFam" id="1.25.40.10:FF:000637">
    <property type="entry name" value="Pentatricopeptide repeat-containing protein"/>
    <property type="match status" value="1"/>
</dbReference>
<proteinExistence type="predicted"/>
<dbReference type="FunFam" id="1.25.40.10:FF:000627">
    <property type="entry name" value="Pentatricopeptide repeat-containing protein"/>
    <property type="match status" value="1"/>
</dbReference>
<dbReference type="Pfam" id="PF13041">
    <property type="entry name" value="PPR_2"/>
    <property type="match status" value="3"/>
</dbReference>
<evidence type="ECO:0000256" key="3">
    <source>
        <dbReference type="SAM" id="MobiDB-lite"/>
    </source>
</evidence>
<dbReference type="Gene3D" id="1.25.40.10">
    <property type="entry name" value="Tetratricopeptide repeat domain"/>
    <property type="match status" value="4"/>
</dbReference>
<evidence type="ECO:0000256" key="1">
    <source>
        <dbReference type="ARBA" id="ARBA00022737"/>
    </source>
</evidence>
<keyword evidence="5" id="KW-1185">Reference proteome</keyword>
<comment type="caution">
    <text evidence="4">The sequence shown here is derived from an EMBL/GenBank/DDBJ whole genome shotgun (WGS) entry which is preliminary data.</text>
</comment>
<name>A0A843WT89_COLES</name>
<feature type="repeat" description="PPR" evidence="2">
    <location>
        <begin position="505"/>
        <end position="539"/>
    </location>
</feature>
<dbReference type="GO" id="GO:0009451">
    <property type="term" value="P:RNA modification"/>
    <property type="evidence" value="ECO:0007669"/>
    <property type="project" value="InterPro"/>
</dbReference>
<keyword evidence="1" id="KW-0677">Repeat</keyword>
<feature type="repeat" description="PPR" evidence="2">
    <location>
        <begin position="474"/>
        <end position="504"/>
    </location>
</feature>
<evidence type="ECO:0000313" key="5">
    <source>
        <dbReference type="Proteomes" id="UP000652761"/>
    </source>
</evidence>
<feature type="region of interest" description="Disordered" evidence="3">
    <location>
        <begin position="41"/>
        <end position="63"/>
    </location>
</feature>
<reference evidence="4" key="1">
    <citation type="submission" date="2017-07" db="EMBL/GenBank/DDBJ databases">
        <title>Taro Niue Genome Assembly and Annotation.</title>
        <authorList>
            <person name="Atibalentja N."/>
            <person name="Keating K."/>
            <person name="Fields C.J."/>
        </authorList>
    </citation>
    <scope>NUCLEOTIDE SEQUENCE</scope>
    <source>
        <strain evidence="4">Niue_2</strain>
        <tissue evidence="4">Leaf</tissue>
    </source>
</reference>
<evidence type="ECO:0000313" key="4">
    <source>
        <dbReference type="EMBL" id="MQM08491.1"/>
    </source>
</evidence>
<dbReference type="Pfam" id="PF20431">
    <property type="entry name" value="E_motif"/>
    <property type="match status" value="1"/>
</dbReference>
<feature type="repeat" description="PPR" evidence="2">
    <location>
        <begin position="167"/>
        <end position="201"/>
    </location>
</feature>
<dbReference type="InterPro" id="IPR011990">
    <property type="entry name" value="TPR-like_helical_dom_sf"/>
</dbReference>
<dbReference type="InterPro" id="IPR002885">
    <property type="entry name" value="PPR_rpt"/>
</dbReference>
<dbReference type="FunFam" id="1.25.40.10:FF:000682">
    <property type="entry name" value="Pentatricopeptide repeat-containing protein At3g16610"/>
    <property type="match status" value="1"/>
</dbReference>
<feature type="repeat" description="PPR" evidence="2">
    <location>
        <begin position="404"/>
        <end position="438"/>
    </location>
</feature>
<dbReference type="GO" id="GO:0003723">
    <property type="term" value="F:RNA binding"/>
    <property type="evidence" value="ECO:0007669"/>
    <property type="project" value="InterPro"/>
</dbReference>
<dbReference type="InterPro" id="IPR046960">
    <property type="entry name" value="PPR_At4g14850-like_plant"/>
</dbReference>
<accession>A0A843WT89</accession>
<dbReference type="Proteomes" id="UP000652761">
    <property type="component" value="Unassembled WGS sequence"/>
</dbReference>
<dbReference type="NCBIfam" id="TIGR00756">
    <property type="entry name" value="PPR"/>
    <property type="match status" value="6"/>
</dbReference>
<protein>
    <recommendedName>
        <fullName evidence="6">Pentatricopeptide repeat-containing protein</fullName>
    </recommendedName>
</protein>
<dbReference type="PROSITE" id="PS51375">
    <property type="entry name" value="PPR"/>
    <property type="match status" value="6"/>
</dbReference>
<evidence type="ECO:0008006" key="6">
    <source>
        <dbReference type="Google" id="ProtNLM"/>
    </source>
</evidence>
<feature type="repeat" description="PPR" evidence="2">
    <location>
        <begin position="237"/>
        <end position="267"/>
    </location>
</feature>
<dbReference type="InterPro" id="IPR046848">
    <property type="entry name" value="E_motif"/>
</dbReference>
<dbReference type="AlphaFoldDB" id="A0A843WT89"/>
<evidence type="ECO:0000256" key="2">
    <source>
        <dbReference type="PROSITE-ProRule" id="PRU00708"/>
    </source>
</evidence>
<organism evidence="4 5">
    <name type="scientific">Colocasia esculenta</name>
    <name type="common">Wild taro</name>
    <name type="synonym">Arum esculentum</name>
    <dbReference type="NCBI Taxonomy" id="4460"/>
    <lineage>
        <taxon>Eukaryota</taxon>
        <taxon>Viridiplantae</taxon>
        <taxon>Streptophyta</taxon>
        <taxon>Embryophyta</taxon>
        <taxon>Tracheophyta</taxon>
        <taxon>Spermatophyta</taxon>
        <taxon>Magnoliopsida</taxon>
        <taxon>Liliopsida</taxon>
        <taxon>Araceae</taxon>
        <taxon>Aroideae</taxon>
        <taxon>Colocasieae</taxon>
        <taxon>Colocasia</taxon>
    </lineage>
</organism>
<dbReference type="EMBL" id="NMUH01004135">
    <property type="protein sequence ID" value="MQM08491.1"/>
    <property type="molecule type" value="Genomic_DNA"/>
</dbReference>
<dbReference type="OrthoDB" id="185373at2759"/>
<dbReference type="PANTHER" id="PTHR47926">
    <property type="entry name" value="PENTATRICOPEPTIDE REPEAT-CONTAINING PROTEIN"/>
    <property type="match status" value="1"/>
</dbReference>
<feature type="repeat" description="PPR" evidence="2">
    <location>
        <begin position="268"/>
        <end position="302"/>
    </location>
</feature>
<sequence length="743" mass="81603">MPSSSVLPKNTIFGFRSFVPRSCGSPPPFFPHPHVAAARPPLSDPPMVFRGKDGDPSPPSPSGAVHSILNAIKNLTCEARLSEAFHAYASLRLHSPSSDLFVHPVSSLLSCSTALGAFSQGRQLHAHVLSVGFHENQALVSRLVSFYAGCNALDEAWAVADGSGTGDCLPWNILISAHVKAGLFELSVVAYESMVNRGVAGDHFTYPAVLKACGEMLRLAHGREVHRRINNSRLGWNVYVHNALVSMYARCGDLHTARELFEGMPERDAVSWNGMISAYASRGMWDEAFELFERMKSYNKKLDAVTLNTIAGGKLQMGNHMEALRLISQSKSGGSSLDFVTVVIALNACSQIGCLRLGREVHGLALRNLFDELETVRNCLITMYSRCKKNGSAEILFGTARIRSLVTWNCMISGFALQDQLLETSSLFQHMVCSGFQPNYVTILTILSLCGRMANLQHGKELHCYIIKHGFEELRLLWNSLIDMYCKSGRILEARKVFNLMKDRDEVSYTSMIAGYGTQGEGLTALSLFNEMTYCGIKPDNITMVAILSACSHAGLLGEGEKLFMEMTSVYAMVPKLEHYSCMVDLYGRAGLLSKAEEVLNTMPIQPTAELWAALLGACHVCRNSEIGGRAASRLLQMKTDNPGHYVLIANMYASAGSWEELAEVRILMRDLGLRKPPGCAWVDLGNGFYPFLVGDRDNAYAGTQLYCLAYAHLLASVLRSSDSPQQQPPAMLLQSYFFLGAN</sequence>
<gene>
    <name evidence="4" type="ORF">Taro_041348</name>
</gene>
<dbReference type="SUPFAM" id="SSF48452">
    <property type="entry name" value="TPR-like"/>
    <property type="match status" value="1"/>
</dbReference>
<dbReference type="Pfam" id="PF01535">
    <property type="entry name" value="PPR"/>
    <property type="match status" value="4"/>
</dbReference>